<name>A0AAD4L6H8_9AGAM</name>
<protein>
    <submittedName>
        <fullName evidence="2">Uncharacterized protein</fullName>
    </submittedName>
</protein>
<dbReference type="Proteomes" id="UP001201163">
    <property type="component" value="Unassembled WGS sequence"/>
</dbReference>
<organism evidence="2 3">
    <name type="scientific">Lactarius akahatsu</name>
    <dbReference type="NCBI Taxonomy" id="416441"/>
    <lineage>
        <taxon>Eukaryota</taxon>
        <taxon>Fungi</taxon>
        <taxon>Dikarya</taxon>
        <taxon>Basidiomycota</taxon>
        <taxon>Agaricomycotina</taxon>
        <taxon>Agaricomycetes</taxon>
        <taxon>Russulales</taxon>
        <taxon>Russulaceae</taxon>
        <taxon>Lactarius</taxon>
    </lineage>
</organism>
<dbReference type="AlphaFoldDB" id="A0AAD4L6H8"/>
<feature type="region of interest" description="Disordered" evidence="1">
    <location>
        <begin position="1"/>
        <end position="116"/>
    </location>
</feature>
<feature type="compositionally biased region" description="Polar residues" evidence="1">
    <location>
        <begin position="1"/>
        <end position="11"/>
    </location>
</feature>
<evidence type="ECO:0000313" key="2">
    <source>
        <dbReference type="EMBL" id="KAH8980137.1"/>
    </source>
</evidence>
<feature type="region of interest" description="Disordered" evidence="1">
    <location>
        <begin position="253"/>
        <end position="296"/>
    </location>
</feature>
<dbReference type="EMBL" id="JAKELL010000143">
    <property type="protein sequence ID" value="KAH8980137.1"/>
    <property type="molecule type" value="Genomic_DNA"/>
</dbReference>
<feature type="compositionally biased region" description="Polar residues" evidence="1">
    <location>
        <begin position="36"/>
        <end position="48"/>
    </location>
</feature>
<keyword evidence="3" id="KW-1185">Reference proteome</keyword>
<feature type="compositionally biased region" description="Low complexity" evidence="1">
    <location>
        <begin position="158"/>
        <end position="168"/>
    </location>
</feature>
<evidence type="ECO:0000313" key="3">
    <source>
        <dbReference type="Proteomes" id="UP001201163"/>
    </source>
</evidence>
<proteinExistence type="predicted"/>
<reference evidence="2" key="1">
    <citation type="submission" date="2022-01" db="EMBL/GenBank/DDBJ databases">
        <title>Comparative genomics reveals a dynamic genome evolution in the ectomycorrhizal milk-cap (Lactarius) mushrooms.</title>
        <authorList>
            <consortium name="DOE Joint Genome Institute"/>
            <person name="Lebreton A."/>
            <person name="Tang N."/>
            <person name="Kuo A."/>
            <person name="LaButti K."/>
            <person name="Drula E."/>
            <person name="Barry K."/>
            <person name="Clum A."/>
            <person name="Lipzen A."/>
            <person name="Mousain D."/>
            <person name="Ng V."/>
            <person name="Wang R."/>
            <person name="Wang X."/>
            <person name="Dai Y."/>
            <person name="Henrissat B."/>
            <person name="Grigoriev I.V."/>
            <person name="Guerin-Laguette A."/>
            <person name="Yu F."/>
            <person name="Martin F.M."/>
        </authorList>
    </citation>
    <scope>NUCLEOTIDE SEQUENCE</scope>
    <source>
        <strain evidence="2">QP</strain>
    </source>
</reference>
<comment type="caution">
    <text evidence="2">The sequence shown here is derived from an EMBL/GenBank/DDBJ whole genome shotgun (WGS) entry which is preliminary data.</text>
</comment>
<accession>A0AAD4L6H8</accession>
<gene>
    <name evidence="2" type="ORF">EDB92DRAFT_1954217</name>
</gene>
<evidence type="ECO:0000256" key="1">
    <source>
        <dbReference type="SAM" id="MobiDB-lite"/>
    </source>
</evidence>
<sequence>MAKQKASQSQRGWRWDICGSDPVQWTPSPHPAFMSLLQSGAASQSTPSAEAAPSKMLRSKQDNATSHAKVPSTRAAKAKGNRATVTDDNDVAAQPVSGSRSVTPIKDPECQSPRWGAQVQVRLATSSFENLSEPAPPMMIHSKQDLTTSRTKAPSTRAATKAKANGAAVIDGDSDVAAQPVSGSHSVTPIEDPRCQSPRWGAQVQVRLATSSFENLSKPAPPKTTRSKQDHTTSSAKAPLTWVAKAKDSCSVTDDNAAAQSKPKSRLVTPAEDPGHESPDQARMAPSSSEHLDDDNGLHSHLQVLLHDKLRCWVDEHKIESQGKWLTRTDLIKVITGAPKSEQPSKEDIKSIINEAQHEGCIAATFIIFTHALGTVGSRGLF</sequence>
<feature type="compositionally biased region" description="Polar residues" evidence="1">
    <location>
        <begin position="145"/>
        <end position="154"/>
    </location>
</feature>
<feature type="region of interest" description="Disordered" evidence="1">
    <location>
        <begin position="129"/>
        <end position="240"/>
    </location>
</feature>